<dbReference type="InterPro" id="IPR044164">
    <property type="entry name" value="CFI"/>
</dbReference>
<feature type="chain" id="PRO_5042198553" description="Chalcone-flavonone isomerase family protein" evidence="8">
    <location>
        <begin position="24"/>
        <end position="75"/>
    </location>
</feature>
<comment type="function">
    <text evidence="5">Catalyzes the intramolecular cyclization of bicyclic chalcones into tricyclic (S)-flavanones. Responsible for the isomerization of 4,2',4',6'-tetrahydroxychalcone (also termed chalcone) into naringenin.</text>
</comment>
<dbReference type="PANTHER" id="PTHR28039">
    <property type="entry name" value="CHALCONE--FLAVONONE ISOMERASE 1-RELATED"/>
    <property type="match status" value="1"/>
</dbReference>
<reference evidence="10" key="1">
    <citation type="journal article" date="2023" name="bioRxiv">
        <title>Improved chromosome-level genome assembly for marigold (Tagetes erecta).</title>
        <authorList>
            <person name="Jiang F."/>
            <person name="Yuan L."/>
            <person name="Wang S."/>
            <person name="Wang H."/>
            <person name="Xu D."/>
            <person name="Wang A."/>
            <person name="Fan W."/>
        </authorList>
    </citation>
    <scope>NUCLEOTIDE SEQUENCE</scope>
    <source>
        <strain evidence="10">WSJ</strain>
        <tissue evidence="10">Leaf</tissue>
    </source>
</reference>
<gene>
    <name evidence="10" type="ORF">QVD17_08250</name>
</gene>
<feature type="signal peptide" evidence="8">
    <location>
        <begin position="1"/>
        <end position="23"/>
    </location>
</feature>
<dbReference type="InterPro" id="IPR016089">
    <property type="entry name" value="Chalcone_isomerase_bundle_sf"/>
</dbReference>
<dbReference type="InterPro" id="IPR036298">
    <property type="entry name" value="Chalcone_isomerase_sf"/>
</dbReference>
<organism evidence="10 11">
    <name type="scientific">Tagetes erecta</name>
    <name type="common">African marigold</name>
    <dbReference type="NCBI Taxonomy" id="13708"/>
    <lineage>
        <taxon>Eukaryota</taxon>
        <taxon>Viridiplantae</taxon>
        <taxon>Streptophyta</taxon>
        <taxon>Embryophyta</taxon>
        <taxon>Tracheophyta</taxon>
        <taxon>Spermatophyta</taxon>
        <taxon>Magnoliopsida</taxon>
        <taxon>eudicotyledons</taxon>
        <taxon>Gunneridae</taxon>
        <taxon>Pentapetalae</taxon>
        <taxon>asterids</taxon>
        <taxon>campanulids</taxon>
        <taxon>Asterales</taxon>
        <taxon>Asteraceae</taxon>
        <taxon>Asteroideae</taxon>
        <taxon>Heliantheae alliance</taxon>
        <taxon>Tageteae</taxon>
        <taxon>Tagetes</taxon>
    </lineage>
</organism>
<evidence type="ECO:0000256" key="2">
    <source>
        <dbReference type="ARBA" id="ARBA00007166"/>
    </source>
</evidence>
<keyword evidence="8" id="KW-0732">Signal</keyword>
<keyword evidence="4" id="KW-0284">Flavonoid biosynthesis</keyword>
<dbReference type="SUPFAM" id="SSF54626">
    <property type="entry name" value="Chalcone isomerase"/>
    <property type="match status" value="1"/>
</dbReference>
<keyword evidence="11" id="KW-1185">Reference proteome</keyword>
<feature type="domain" description="Chalcone isomerase" evidence="9">
    <location>
        <begin position="14"/>
        <end position="63"/>
    </location>
</feature>
<accession>A0AAD8L2L8</accession>
<dbReference type="GO" id="GO:0009813">
    <property type="term" value="P:flavonoid biosynthetic process"/>
    <property type="evidence" value="ECO:0007669"/>
    <property type="project" value="UniProtKB-KW"/>
</dbReference>
<evidence type="ECO:0000256" key="1">
    <source>
        <dbReference type="ARBA" id="ARBA00004966"/>
    </source>
</evidence>
<name>A0AAD8L2L8_TARER</name>
<dbReference type="PANTHER" id="PTHR28039:SF8">
    <property type="entry name" value="CHALCONE--FLAVANONE ISOMERASE 1-RELATED"/>
    <property type="match status" value="1"/>
</dbReference>
<comment type="caution">
    <text evidence="10">The sequence shown here is derived from an EMBL/GenBank/DDBJ whole genome shotgun (WGS) entry which is preliminary data.</text>
</comment>
<evidence type="ECO:0000256" key="8">
    <source>
        <dbReference type="SAM" id="SignalP"/>
    </source>
</evidence>
<evidence type="ECO:0000313" key="11">
    <source>
        <dbReference type="Proteomes" id="UP001229421"/>
    </source>
</evidence>
<evidence type="ECO:0000259" key="9">
    <source>
        <dbReference type="Pfam" id="PF02431"/>
    </source>
</evidence>
<evidence type="ECO:0000256" key="6">
    <source>
        <dbReference type="ARBA" id="ARBA00034056"/>
    </source>
</evidence>
<dbReference type="Gene3D" id="1.10.890.20">
    <property type="match status" value="1"/>
</dbReference>
<dbReference type="EMBL" id="JAUHHV010000002">
    <property type="protein sequence ID" value="KAK1431696.1"/>
    <property type="molecule type" value="Genomic_DNA"/>
</dbReference>
<evidence type="ECO:0000256" key="5">
    <source>
        <dbReference type="ARBA" id="ARBA00025429"/>
    </source>
</evidence>
<dbReference type="Gene3D" id="3.50.70.10">
    <property type="match status" value="1"/>
</dbReference>
<proteinExistence type="inferred from homology"/>
<comment type="pathway">
    <text evidence="1">Secondary metabolite biosynthesis; flavonoid biosynthesis.</text>
</comment>
<keyword evidence="3" id="KW-0413">Isomerase</keyword>
<dbReference type="GO" id="GO:0045430">
    <property type="term" value="F:chalcone isomerase activity"/>
    <property type="evidence" value="ECO:0007669"/>
    <property type="project" value="UniProtKB-EC"/>
</dbReference>
<dbReference type="InterPro" id="IPR016088">
    <property type="entry name" value="Chalcone_isomerase_3-sand"/>
</dbReference>
<comment type="catalytic activity">
    <reaction evidence="6">
        <text>a chalcone = a flavanone.</text>
        <dbReference type="EC" id="5.5.1.6"/>
    </reaction>
</comment>
<dbReference type="AlphaFoldDB" id="A0AAD8L2L8"/>
<dbReference type="InterPro" id="IPR016087">
    <property type="entry name" value="Chalcone_isomerase"/>
</dbReference>
<sequence>MLFTKFNFFLLFLITFPKDDVIPEAVNAELENAKLGQAILEMMIGKFGVSPEAKQSLASRISDILNEKADEKSEI</sequence>
<evidence type="ECO:0000256" key="4">
    <source>
        <dbReference type="ARBA" id="ARBA00023241"/>
    </source>
</evidence>
<evidence type="ECO:0000256" key="3">
    <source>
        <dbReference type="ARBA" id="ARBA00023235"/>
    </source>
</evidence>
<comment type="similarity">
    <text evidence="2 7">Belongs to the chalcone isomerase family.</text>
</comment>
<evidence type="ECO:0000313" key="10">
    <source>
        <dbReference type="EMBL" id="KAK1431696.1"/>
    </source>
</evidence>
<evidence type="ECO:0000256" key="7">
    <source>
        <dbReference type="RuleBase" id="RU361158"/>
    </source>
</evidence>
<dbReference type="Proteomes" id="UP001229421">
    <property type="component" value="Unassembled WGS sequence"/>
</dbReference>
<dbReference type="Pfam" id="PF02431">
    <property type="entry name" value="Chalcone"/>
    <property type="match status" value="1"/>
</dbReference>
<protein>
    <recommendedName>
        <fullName evidence="7">Chalcone-flavonone isomerase family protein</fullName>
    </recommendedName>
</protein>